<evidence type="ECO:0000256" key="6">
    <source>
        <dbReference type="SAM" id="Phobius"/>
    </source>
</evidence>
<evidence type="ECO:0000259" key="7">
    <source>
        <dbReference type="Pfam" id="PF00884"/>
    </source>
</evidence>
<dbReference type="InterPro" id="IPR000917">
    <property type="entry name" value="Sulfatase_N"/>
</dbReference>
<evidence type="ECO:0000313" key="9">
    <source>
        <dbReference type="Proteomes" id="UP000445000"/>
    </source>
</evidence>
<dbReference type="AlphaFoldDB" id="A0A829YE00"/>
<evidence type="ECO:0000256" key="4">
    <source>
        <dbReference type="ARBA" id="ARBA00022989"/>
    </source>
</evidence>
<feature type="transmembrane region" description="Helical" evidence="6">
    <location>
        <begin position="75"/>
        <end position="96"/>
    </location>
</feature>
<dbReference type="GO" id="GO:0005886">
    <property type="term" value="C:plasma membrane"/>
    <property type="evidence" value="ECO:0007669"/>
    <property type="project" value="UniProtKB-SubCell"/>
</dbReference>
<evidence type="ECO:0000313" key="8">
    <source>
        <dbReference type="EMBL" id="GFE81534.1"/>
    </source>
</evidence>
<evidence type="ECO:0000256" key="1">
    <source>
        <dbReference type="ARBA" id="ARBA00004651"/>
    </source>
</evidence>
<dbReference type="InterPro" id="IPR050448">
    <property type="entry name" value="OpgB/LTA_synthase_biosynth"/>
</dbReference>
<dbReference type="Pfam" id="PF00884">
    <property type="entry name" value="Sulfatase"/>
    <property type="match status" value="1"/>
</dbReference>
<evidence type="ECO:0000256" key="5">
    <source>
        <dbReference type="ARBA" id="ARBA00023136"/>
    </source>
</evidence>
<feature type="domain" description="Sulfatase N-terminal" evidence="7">
    <location>
        <begin position="303"/>
        <end position="572"/>
    </location>
</feature>
<proteinExistence type="predicted"/>
<dbReference type="SUPFAM" id="SSF53649">
    <property type="entry name" value="Alkaline phosphatase-like"/>
    <property type="match status" value="1"/>
</dbReference>
<dbReference type="PANTHER" id="PTHR47371:SF3">
    <property type="entry name" value="PHOSPHOGLYCEROL TRANSFERASE I"/>
    <property type="match status" value="1"/>
</dbReference>
<evidence type="ECO:0000256" key="3">
    <source>
        <dbReference type="ARBA" id="ARBA00022692"/>
    </source>
</evidence>
<keyword evidence="2" id="KW-1003">Cell membrane</keyword>
<feature type="transmembrane region" description="Helical" evidence="6">
    <location>
        <begin position="195"/>
        <end position="213"/>
    </location>
</feature>
<evidence type="ECO:0000256" key="2">
    <source>
        <dbReference type="ARBA" id="ARBA00022475"/>
    </source>
</evidence>
<dbReference type="Gene3D" id="3.30.1120.80">
    <property type="match status" value="1"/>
</dbReference>
<reference evidence="9" key="1">
    <citation type="submission" date="2020-01" db="EMBL/GenBank/DDBJ databases">
        <title>'Steroidobacter agaridevorans' sp. nov., agar-degrading bacteria isolated from rhizosphere soils.</title>
        <authorList>
            <person name="Ikenaga M."/>
            <person name="Kataoka M."/>
            <person name="Murouchi A."/>
            <person name="Katsuragi S."/>
            <person name="Sakai M."/>
        </authorList>
    </citation>
    <scope>NUCLEOTIDE SEQUENCE [LARGE SCALE GENOMIC DNA]</scope>
    <source>
        <strain evidence="9">YU21-B</strain>
    </source>
</reference>
<keyword evidence="4 6" id="KW-1133">Transmembrane helix</keyword>
<protein>
    <recommendedName>
        <fullName evidence="7">Sulfatase N-terminal domain-containing protein</fullName>
    </recommendedName>
</protein>
<dbReference type="PANTHER" id="PTHR47371">
    <property type="entry name" value="LIPOTEICHOIC ACID SYNTHASE"/>
    <property type="match status" value="1"/>
</dbReference>
<feature type="transmembrane region" description="Helical" evidence="6">
    <location>
        <begin position="108"/>
        <end position="129"/>
    </location>
</feature>
<dbReference type="Gene3D" id="3.40.720.10">
    <property type="entry name" value="Alkaline Phosphatase, subunit A"/>
    <property type="match status" value="1"/>
</dbReference>
<feature type="transmembrane region" description="Helical" evidence="6">
    <location>
        <begin position="26"/>
        <end position="55"/>
    </location>
</feature>
<dbReference type="CDD" id="cd16015">
    <property type="entry name" value="LTA_synthase"/>
    <property type="match status" value="1"/>
</dbReference>
<gene>
    <name evidence="8" type="ORF">GCM10011487_35340</name>
</gene>
<keyword evidence="5 6" id="KW-0472">Membrane</keyword>
<comment type="subcellular location">
    <subcellularLocation>
        <location evidence="1">Cell membrane</location>
        <topology evidence="1">Multi-pass membrane protein</topology>
    </subcellularLocation>
</comment>
<name>A0A829YE00_9GAMM</name>
<accession>A0A829YE00</accession>
<dbReference type="EMBL" id="BLJN01000003">
    <property type="protein sequence ID" value="GFE81534.1"/>
    <property type="molecule type" value="Genomic_DNA"/>
</dbReference>
<dbReference type="InterPro" id="IPR017850">
    <property type="entry name" value="Alkaline_phosphatase_core_sf"/>
</dbReference>
<dbReference type="Proteomes" id="UP000445000">
    <property type="component" value="Unassembled WGS sequence"/>
</dbReference>
<feature type="transmembrane region" description="Helical" evidence="6">
    <location>
        <begin position="149"/>
        <end position="174"/>
    </location>
</feature>
<comment type="caution">
    <text evidence="8">The sequence shown here is derived from an EMBL/GenBank/DDBJ whole genome shotgun (WGS) entry which is preliminary data.</text>
</comment>
<sequence length="671" mass="75266">MSTLVQPRVALAIANLRSMQWPIRRLGPYSCVLGFILIGSAALALSRAVLIGWQWDRVDVTDSLWSMLLQGLRSDLITLGLFAAPMVVLLPLFVAANRLSWWSRLSSVWLSVSLIAILLLEFATPQFLYEYDSRPNRLFVEYLVYPREVSAMLWTGYKGTLALVALGLTAAGWLTVRHFNRYRDTVDPWRTRTVLLVWPIVVIVLFVMIRSSFQHRPANLATFAFCDDAMVNSLVTNSAYSVLSAVYGLKNEAQSEIYGNMPAQEIVSRVRKGMAAGPASFTSDQFPTLHKQVASVRRERPLNLVIVLEESLGAGFVEELGGVPITPHLNGLANQGIWFDQLYATGTRSVRGIEAIVAGFPPTPALSVVKLDKSQRGFETLASVLRRAGYRSEFVYGGESHFDNMRGFFLGNGFHDIVDRKDMVAPKFVGSWGASDEDLFDKAHQRLQALHESRQPYFLLVFSSSNHTPFEFPDGRIELHEQPKQTVHNAVKYADHALGGFLKQARASKYWADTLVMVVADHDTRVYGDELVPVNKFHIPGVILGADTQPRRIASTVSQIDLAPTLLSLMGIDSEHPFPGRDLTRTLAEFGNQPPLPAPRAMMQFDQNFAWLQDNQVTVLLPDGDVRYFTYDRRTKSLDPTSTQSPEMARNALANVLMPSWLYREQLYRVR</sequence>
<organism evidence="8 9">
    <name type="scientific">Steroidobacter agaridevorans</name>
    <dbReference type="NCBI Taxonomy" id="2695856"/>
    <lineage>
        <taxon>Bacteria</taxon>
        <taxon>Pseudomonadati</taxon>
        <taxon>Pseudomonadota</taxon>
        <taxon>Gammaproteobacteria</taxon>
        <taxon>Steroidobacterales</taxon>
        <taxon>Steroidobacteraceae</taxon>
        <taxon>Steroidobacter</taxon>
    </lineage>
</organism>
<dbReference type="RefSeq" id="WP_202624713.1">
    <property type="nucleotide sequence ID" value="NZ_BLJN01000003.1"/>
</dbReference>
<keyword evidence="3 6" id="KW-0812">Transmembrane</keyword>
<keyword evidence="9" id="KW-1185">Reference proteome</keyword>